<proteinExistence type="predicted"/>
<evidence type="ECO:0000256" key="1">
    <source>
        <dbReference type="SAM" id="Phobius"/>
    </source>
</evidence>
<dbReference type="EMBL" id="VUOB01000056">
    <property type="protein sequence ID" value="KAA2255457.1"/>
    <property type="molecule type" value="Genomic_DNA"/>
</dbReference>
<evidence type="ECO:0000313" key="3">
    <source>
        <dbReference type="Proteomes" id="UP000323454"/>
    </source>
</evidence>
<sequence>MITGHFGLAAAVKSSQRQVPLWALMLATVWLDVWFVPLVLLKVERMDPVPGTNGGYGDAIIHADYTHSLVGALIIAAVTGLLAARWWGRKSGAVIGAVVFSHWVLDLLVHRSDMPVLPGNLGNLPRMGFGLWQYPLLTAVIEGGIMLVGTVLYWRAAAKTGGPAGRVALSAGLIGVVGAATLTLDVMGF</sequence>
<feature type="transmembrane region" description="Helical" evidence="1">
    <location>
        <begin position="91"/>
        <end position="111"/>
    </location>
</feature>
<dbReference type="OrthoDB" id="327431at2"/>
<accession>A0A5B2WZQ1</accession>
<dbReference type="AlphaFoldDB" id="A0A5B2WZQ1"/>
<dbReference type="Proteomes" id="UP000323454">
    <property type="component" value="Unassembled WGS sequence"/>
</dbReference>
<name>A0A5B2WZQ1_9PSEU</name>
<evidence type="ECO:0000313" key="2">
    <source>
        <dbReference type="EMBL" id="KAA2255457.1"/>
    </source>
</evidence>
<dbReference type="RefSeq" id="WP_149852865.1">
    <property type="nucleotide sequence ID" value="NZ_VUOB01000056.1"/>
</dbReference>
<reference evidence="2 3" key="1">
    <citation type="submission" date="2019-09" db="EMBL/GenBank/DDBJ databases">
        <title>Goodfellowia gen. nov., a new genus of the Pseudonocardineae related to Actinoalloteichus, containing Goodfellowia coeruleoviolacea gen. nov., comb. nov. gen. nov., comb. nov.</title>
        <authorList>
            <person name="Labeda D."/>
        </authorList>
    </citation>
    <scope>NUCLEOTIDE SEQUENCE [LARGE SCALE GENOMIC DNA]</scope>
    <source>
        <strain evidence="2 3">AN110305</strain>
    </source>
</reference>
<feature type="transmembrane region" description="Helical" evidence="1">
    <location>
        <begin position="21"/>
        <end position="41"/>
    </location>
</feature>
<keyword evidence="3" id="KW-1185">Reference proteome</keyword>
<feature type="transmembrane region" description="Helical" evidence="1">
    <location>
        <begin position="131"/>
        <end position="154"/>
    </location>
</feature>
<keyword evidence="1" id="KW-0472">Membrane</keyword>
<protein>
    <submittedName>
        <fullName evidence="2">Permease</fullName>
    </submittedName>
</protein>
<keyword evidence="1" id="KW-0812">Transmembrane</keyword>
<organism evidence="2 3">
    <name type="scientific">Solihabitans fulvus</name>
    <dbReference type="NCBI Taxonomy" id="1892852"/>
    <lineage>
        <taxon>Bacteria</taxon>
        <taxon>Bacillati</taxon>
        <taxon>Actinomycetota</taxon>
        <taxon>Actinomycetes</taxon>
        <taxon>Pseudonocardiales</taxon>
        <taxon>Pseudonocardiaceae</taxon>
        <taxon>Solihabitans</taxon>
    </lineage>
</organism>
<comment type="caution">
    <text evidence="2">The sequence shown here is derived from an EMBL/GenBank/DDBJ whole genome shotgun (WGS) entry which is preliminary data.</text>
</comment>
<feature type="transmembrane region" description="Helical" evidence="1">
    <location>
        <begin position="166"/>
        <end position="184"/>
    </location>
</feature>
<gene>
    <name evidence="2" type="ORF">F0L68_28230</name>
</gene>
<keyword evidence="1" id="KW-1133">Transmembrane helix</keyword>
<feature type="transmembrane region" description="Helical" evidence="1">
    <location>
        <begin position="65"/>
        <end position="84"/>
    </location>
</feature>
<reference evidence="2 3" key="2">
    <citation type="submission" date="2019-09" db="EMBL/GenBank/DDBJ databases">
        <authorList>
            <person name="Jin C."/>
        </authorList>
    </citation>
    <scope>NUCLEOTIDE SEQUENCE [LARGE SCALE GENOMIC DNA]</scope>
    <source>
        <strain evidence="2 3">AN110305</strain>
    </source>
</reference>